<accession>A0A1L9RMR1</accession>
<reference evidence="2" key="1">
    <citation type="journal article" date="2017" name="Genome Biol.">
        <title>Comparative genomics reveals high biological diversity and specific adaptations in the industrially and medically important fungal genus Aspergillus.</title>
        <authorList>
            <person name="de Vries R.P."/>
            <person name="Riley R."/>
            <person name="Wiebenga A."/>
            <person name="Aguilar-Osorio G."/>
            <person name="Amillis S."/>
            <person name="Uchima C.A."/>
            <person name="Anderluh G."/>
            <person name="Asadollahi M."/>
            <person name="Askin M."/>
            <person name="Barry K."/>
            <person name="Battaglia E."/>
            <person name="Bayram O."/>
            <person name="Benocci T."/>
            <person name="Braus-Stromeyer S.A."/>
            <person name="Caldana C."/>
            <person name="Canovas D."/>
            <person name="Cerqueira G.C."/>
            <person name="Chen F."/>
            <person name="Chen W."/>
            <person name="Choi C."/>
            <person name="Clum A."/>
            <person name="Dos Santos R.A."/>
            <person name="Damasio A.R."/>
            <person name="Diallinas G."/>
            <person name="Emri T."/>
            <person name="Fekete E."/>
            <person name="Flipphi M."/>
            <person name="Freyberg S."/>
            <person name="Gallo A."/>
            <person name="Gournas C."/>
            <person name="Habgood R."/>
            <person name="Hainaut M."/>
            <person name="Harispe M.L."/>
            <person name="Henrissat B."/>
            <person name="Hilden K.S."/>
            <person name="Hope R."/>
            <person name="Hossain A."/>
            <person name="Karabika E."/>
            <person name="Karaffa L."/>
            <person name="Karanyi Z."/>
            <person name="Krasevec N."/>
            <person name="Kuo A."/>
            <person name="Kusch H."/>
            <person name="LaButti K."/>
            <person name="Lagendijk E.L."/>
            <person name="Lapidus A."/>
            <person name="Levasseur A."/>
            <person name="Lindquist E."/>
            <person name="Lipzen A."/>
            <person name="Logrieco A.F."/>
            <person name="MacCabe A."/>
            <person name="Maekelae M.R."/>
            <person name="Malavazi I."/>
            <person name="Melin P."/>
            <person name="Meyer V."/>
            <person name="Mielnichuk N."/>
            <person name="Miskei M."/>
            <person name="Molnar A.P."/>
            <person name="Mule G."/>
            <person name="Ngan C.Y."/>
            <person name="Orejas M."/>
            <person name="Orosz E."/>
            <person name="Ouedraogo J.P."/>
            <person name="Overkamp K.M."/>
            <person name="Park H.-S."/>
            <person name="Perrone G."/>
            <person name="Piumi F."/>
            <person name="Punt P.J."/>
            <person name="Ram A.F."/>
            <person name="Ramon A."/>
            <person name="Rauscher S."/>
            <person name="Record E."/>
            <person name="Riano-Pachon D.M."/>
            <person name="Robert V."/>
            <person name="Roehrig J."/>
            <person name="Ruller R."/>
            <person name="Salamov A."/>
            <person name="Salih N.S."/>
            <person name="Samson R.A."/>
            <person name="Sandor E."/>
            <person name="Sanguinetti M."/>
            <person name="Schuetze T."/>
            <person name="Sepcic K."/>
            <person name="Shelest E."/>
            <person name="Sherlock G."/>
            <person name="Sophianopoulou V."/>
            <person name="Squina F.M."/>
            <person name="Sun H."/>
            <person name="Susca A."/>
            <person name="Todd R.B."/>
            <person name="Tsang A."/>
            <person name="Unkles S.E."/>
            <person name="van de Wiele N."/>
            <person name="van Rossen-Uffink D."/>
            <person name="Oliveira J.V."/>
            <person name="Vesth T.C."/>
            <person name="Visser J."/>
            <person name="Yu J.-H."/>
            <person name="Zhou M."/>
            <person name="Andersen M.R."/>
            <person name="Archer D.B."/>
            <person name="Baker S.E."/>
            <person name="Benoit I."/>
            <person name="Brakhage A.A."/>
            <person name="Braus G.H."/>
            <person name="Fischer R."/>
            <person name="Frisvad J.C."/>
            <person name="Goldman G.H."/>
            <person name="Houbraken J."/>
            <person name="Oakley B."/>
            <person name="Pocsi I."/>
            <person name="Scazzocchio C."/>
            <person name="Seiboth B."/>
            <person name="vanKuyk P.A."/>
            <person name="Wortman J."/>
            <person name="Dyer P.S."/>
            <person name="Grigoriev I.V."/>
        </authorList>
    </citation>
    <scope>NUCLEOTIDE SEQUENCE [LARGE SCALE GENOMIC DNA]</scope>
    <source>
        <strain evidence="2">DTO 134E9</strain>
    </source>
</reference>
<dbReference type="InterPro" id="IPR032710">
    <property type="entry name" value="NTF2-like_dom_sf"/>
</dbReference>
<dbReference type="VEuPathDB" id="FungiDB:ASPWEDRAFT_172980"/>
<dbReference type="AlphaFoldDB" id="A0A1L9RMR1"/>
<dbReference type="EMBL" id="KV878212">
    <property type="protein sequence ID" value="OJJ36194.1"/>
    <property type="molecule type" value="Genomic_DNA"/>
</dbReference>
<organism evidence="1 2">
    <name type="scientific">Aspergillus wentii DTO 134E9</name>
    <dbReference type="NCBI Taxonomy" id="1073089"/>
    <lineage>
        <taxon>Eukaryota</taxon>
        <taxon>Fungi</taxon>
        <taxon>Dikarya</taxon>
        <taxon>Ascomycota</taxon>
        <taxon>Pezizomycotina</taxon>
        <taxon>Eurotiomycetes</taxon>
        <taxon>Eurotiomycetidae</taxon>
        <taxon>Eurotiales</taxon>
        <taxon>Aspergillaceae</taxon>
        <taxon>Aspergillus</taxon>
        <taxon>Aspergillus subgen. Cremei</taxon>
    </lineage>
</organism>
<evidence type="ECO:0000313" key="2">
    <source>
        <dbReference type="Proteomes" id="UP000184383"/>
    </source>
</evidence>
<keyword evidence="2" id="KW-1185">Reference proteome</keyword>
<dbReference type="Pfam" id="PF12893">
    <property type="entry name" value="Lumazine_bd_2"/>
    <property type="match status" value="1"/>
</dbReference>
<gene>
    <name evidence="1" type="ORF">ASPWEDRAFT_172980</name>
</gene>
<dbReference type="Gene3D" id="3.10.450.50">
    <property type="match status" value="1"/>
</dbReference>
<protein>
    <recommendedName>
        <fullName evidence="3">DUF4440 domain-containing protein</fullName>
    </recommendedName>
</protein>
<dbReference type="OrthoDB" id="3794857at2759"/>
<dbReference type="InterPro" id="IPR039437">
    <property type="entry name" value="FrzH/put_lumazine-bd"/>
</dbReference>
<dbReference type="SUPFAM" id="SSF54427">
    <property type="entry name" value="NTF2-like"/>
    <property type="match status" value="1"/>
</dbReference>
<evidence type="ECO:0000313" key="1">
    <source>
        <dbReference type="EMBL" id="OJJ36194.1"/>
    </source>
</evidence>
<name>A0A1L9RMR1_ASPWE</name>
<dbReference type="GeneID" id="63746855"/>
<dbReference type="Proteomes" id="UP000184383">
    <property type="component" value="Unassembled WGS sequence"/>
</dbReference>
<sequence>MSTKQIPTSQYDDITAAESKYVDGLQTGSSETVSEAFHKDAIMYGLLNGNLLGGPIKNLYDYIDQHGSAPHVKTRLNVIGITGSTAMVKVDMEKDGSGRDYTDFLTLIKLDGKWEVIAKVFHVYE</sequence>
<evidence type="ECO:0008006" key="3">
    <source>
        <dbReference type="Google" id="ProtNLM"/>
    </source>
</evidence>
<proteinExistence type="predicted"/>
<dbReference type="RefSeq" id="XP_040689870.1">
    <property type="nucleotide sequence ID" value="XM_040831007.1"/>
</dbReference>